<feature type="chain" id="PRO_5030504261" evidence="1">
    <location>
        <begin position="22"/>
        <end position="126"/>
    </location>
</feature>
<evidence type="ECO:0000256" key="1">
    <source>
        <dbReference type="SAM" id="SignalP"/>
    </source>
</evidence>
<sequence length="126" mass="13578">MQMRGLLLSITLLGLIHCAAAFVGQSSFFSQSCFKANALQGSSRAGSKQVSWRMGKQAAFGPFTPAVIAARSVLGEKRFNQIRGKAITLHSQVITEFGNYAGVPREMRQGLIRLAKTNGNTLGFLS</sequence>
<dbReference type="AlphaFoldDB" id="A0A7S0N6F4"/>
<dbReference type="GO" id="GO:0009773">
    <property type="term" value="P:photosynthetic electron transport in photosystem I"/>
    <property type="evidence" value="ECO:0007669"/>
    <property type="project" value="InterPro"/>
</dbReference>
<dbReference type="GO" id="GO:0009644">
    <property type="term" value="P:response to high light intensity"/>
    <property type="evidence" value="ECO:0007669"/>
    <property type="project" value="InterPro"/>
</dbReference>
<dbReference type="PANTHER" id="PTHR35709">
    <property type="entry name" value="PROTEIN PROTON GRADIENT REGULATION 5, CHLOROPLASTIC"/>
    <property type="match status" value="1"/>
</dbReference>
<protein>
    <submittedName>
        <fullName evidence="2">Uncharacterized protein</fullName>
    </submittedName>
</protein>
<proteinExistence type="predicted"/>
<gene>
    <name evidence="2" type="ORF">CCUR1050_LOCUS31283</name>
</gene>
<evidence type="ECO:0000313" key="2">
    <source>
        <dbReference type="EMBL" id="CAD8659450.1"/>
    </source>
</evidence>
<dbReference type="EMBL" id="HBEZ01056965">
    <property type="protein sequence ID" value="CAD8659450.1"/>
    <property type="molecule type" value="Transcribed_RNA"/>
</dbReference>
<name>A0A7S0N6F4_9CRYP</name>
<keyword evidence="1" id="KW-0732">Signal</keyword>
<dbReference type="InterPro" id="IPR037497">
    <property type="entry name" value="PGR5"/>
</dbReference>
<accession>A0A7S0N6F4</accession>
<organism evidence="2">
    <name type="scientific">Cryptomonas curvata</name>
    <dbReference type="NCBI Taxonomy" id="233186"/>
    <lineage>
        <taxon>Eukaryota</taxon>
        <taxon>Cryptophyceae</taxon>
        <taxon>Cryptomonadales</taxon>
        <taxon>Cryptomonadaceae</taxon>
        <taxon>Cryptomonas</taxon>
    </lineage>
</organism>
<dbReference type="PANTHER" id="PTHR35709:SF1">
    <property type="entry name" value="PROTEIN PROTON GRADIENT REGULATION 5, CHLOROPLASTIC"/>
    <property type="match status" value="1"/>
</dbReference>
<feature type="signal peptide" evidence="1">
    <location>
        <begin position="1"/>
        <end position="21"/>
    </location>
</feature>
<reference evidence="2" key="1">
    <citation type="submission" date="2021-01" db="EMBL/GenBank/DDBJ databases">
        <authorList>
            <person name="Corre E."/>
            <person name="Pelletier E."/>
            <person name="Niang G."/>
            <person name="Scheremetjew M."/>
            <person name="Finn R."/>
            <person name="Kale V."/>
            <person name="Holt S."/>
            <person name="Cochrane G."/>
            <person name="Meng A."/>
            <person name="Brown T."/>
            <person name="Cohen L."/>
        </authorList>
    </citation>
    <scope>NUCLEOTIDE SEQUENCE</scope>
    <source>
        <strain evidence="2">CCAP979/52</strain>
    </source>
</reference>
<dbReference type="PROSITE" id="PS51257">
    <property type="entry name" value="PROKAR_LIPOPROTEIN"/>
    <property type="match status" value="1"/>
</dbReference>